<dbReference type="RefSeq" id="WP_345477943.1">
    <property type="nucleotide sequence ID" value="NZ_BAABLW010000007.1"/>
</dbReference>
<reference evidence="2" key="1">
    <citation type="journal article" date="2019" name="Int. J. Syst. Evol. Microbiol.">
        <title>The Global Catalogue of Microorganisms (GCM) 10K type strain sequencing project: providing services to taxonomists for standard genome sequencing and annotation.</title>
        <authorList>
            <consortium name="The Broad Institute Genomics Platform"/>
            <consortium name="The Broad Institute Genome Sequencing Center for Infectious Disease"/>
            <person name="Wu L."/>
            <person name="Ma J."/>
        </authorList>
    </citation>
    <scope>NUCLEOTIDE SEQUENCE [LARGE SCALE GENOMIC DNA]</scope>
    <source>
        <strain evidence="2">JCM 19129</strain>
    </source>
</reference>
<proteinExistence type="predicted"/>
<dbReference type="Proteomes" id="UP001500368">
    <property type="component" value="Unassembled WGS sequence"/>
</dbReference>
<accession>A0ABP9G671</accession>
<gene>
    <name evidence="1" type="ORF">GCM10025790_20840</name>
</gene>
<sequence length="132" mass="14437">MSAYETVRAQNIILPVTAESPLYTFIGHPVRVAAGERWIWIAECFAMDFVSEVSAGMRAYWTINGVGELAAVNQYQNTQLIPAGTGEHTVAALITVPAQHNGQAVETIQPTFRNRVASGAVFIRNLVSYRIS</sequence>
<name>A0ABP9G671_9MICC</name>
<dbReference type="EMBL" id="BAABLW010000007">
    <property type="protein sequence ID" value="GAA4923540.1"/>
    <property type="molecule type" value="Genomic_DNA"/>
</dbReference>
<organism evidence="1 2">
    <name type="scientific">Nesterenkonia rhizosphaerae</name>
    <dbReference type="NCBI Taxonomy" id="1348272"/>
    <lineage>
        <taxon>Bacteria</taxon>
        <taxon>Bacillati</taxon>
        <taxon>Actinomycetota</taxon>
        <taxon>Actinomycetes</taxon>
        <taxon>Micrococcales</taxon>
        <taxon>Micrococcaceae</taxon>
        <taxon>Nesterenkonia</taxon>
    </lineage>
</organism>
<comment type="caution">
    <text evidence="1">The sequence shown here is derived from an EMBL/GenBank/DDBJ whole genome shotgun (WGS) entry which is preliminary data.</text>
</comment>
<keyword evidence="2" id="KW-1185">Reference proteome</keyword>
<protein>
    <submittedName>
        <fullName evidence="1">Uncharacterized protein</fullName>
    </submittedName>
</protein>
<evidence type="ECO:0000313" key="1">
    <source>
        <dbReference type="EMBL" id="GAA4923540.1"/>
    </source>
</evidence>
<evidence type="ECO:0000313" key="2">
    <source>
        <dbReference type="Proteomes" id="UP001500368"/>
    </source>
</evidence>